<sequence length="123" mass="13882">MDFINTVTHGSSSSDDFIEFRKPLLENTSNNCIVLELEKNGKAAKTNLISFHLNSLVILVDSTSNDYYEKQRYIADIQAIIAIGVTLQNENCSILSMLNQLRNSSKFKVSSSVILCGLEKYWR</sequence>
<dbReference type="AlphaFoldDB" id="U9U0C0"/>
<proteinExistence type="predicted"/>
<name>U9U0C0_RHIID</name>
<organism evidence="1">
    <name type="scientific">Rhizophagus irregularis (strain DAOM 181602 / DAOM 197198 / MUCL 43194)</name>
    <name type="common">Arbuscular mycorrhizal fungus</name>
    <name type="synonym">Glomus intraradices</name>
    <dbReference type="NCBI Taxonomy" id="747089"/>
    <lineage>
        <taxon>Eukaryota</taxon>
        <taxon>Fungi</taxon>
        <taxon>Fungi incertae sedis</taxon>
        <taxon>Mucoromycota</taxon>
        <taxon>Glomeromycotina</taxon>
        <taxon>Glomeromycetes</taxon>
        <taxon>Glomerales</taxon>
        <taxon>Glomeraceae</taxon>
        <taxon>Rhizophagus</taxon>
    </lineage>
</organism>
<evidence type="ECO:0000313" key="1">
    <source>
        <dbReference type="EMBL" id="ESA12023.1"/>
    </source>
</evidence>
<dbReference type="HOGENOM" id="CLU_2016425_0_0_1"/>
<gene>
    <name evidence="1" type="ORF">GLOINDRAFT_27609</name>
</gene>
<protein>
    <submittedName>
        <fullName evidence="1">Uncharacterized protein</fullName>
    </submittedName>
</protein>
<accession>U9U0C0</accession>
<reference evidence="1" key="1">
    <citation type="submission" date="2013-07" db="EMBL/GenBank/DDBJ databases">
        <title>The genome of an arbuscular mycorrhizal fungus provides insights into the evolution of the oldest plant symbiosis.</title>
        <authorList>
            <consortium name="DOE Joint Genome Institute"/>
            <person name="Tisserant E."/>
            <person name="Malbreil M."/>
            <person name="Kuo A."/>
            <person name="Kohler A."/>
            <person name="Symeonidi A."/>
            <person name="Balestrini R."/>
            <person name="Charron P."/>
            <person name="Duensing N."/>
            <person name="Frei-dit-Frey N."/>
            <person name="Gianinazzi-Pearson V."/>
            <person name="Gilbert B."/>
            <person name="Handa Y."/>
            <person name="Hijri M."/>
            <person name="Kaul R."/>
            <person name="Kawaguchi M."/>
            <person name="Krajinski F."/>
            <person name="Lammers P."/>
            <person name="Lapierre D."/>
            <person name="Masclaux F.G."/>
            <person name="Murat C."/>
            <person name="Morin E."/>
            <person name="Ndikumana S."/>
            <person name="Pagni M."/>
            <person name="Petitpierre D."/>
            <person name="Requena N."/>
            <person name="Rosikiewicz P."/>
            <person name="Riley R."/>
            <person name="Saito K."/>
            <person name="San Clemente H."/>
            <person name="Shapiro H."/>
            <person name="van Tuinen D."/>
            <person name="Becard G."/>
            <person name="Bonfante P."/>
            <person name="Paszkowski U."/>
            <person name="Shachar-Hill Y."/>
            <person name="Young J.P."/>
            <person name="Sanders I.R."/>
            <person name="Henrissat B."/>
            <person name="Rensing S.A."/>
            <person name="Grigoriev I.V."/>
            <person name="Corradi N."/>
            <person name="Roux C."/>
            <person name="Martin F."/>
        </authorList>
    </citation>
    <scope>NUCLEOTIDE SEQUENCE</scope>
    <source>
        <strain evidence="1">DAOM 197198</strain>
    </source>
</reference>
<dbReference type="EMBL" id="KI285357">
    <property type="protein sequence ID" value="ESA12023.1"/>
    <property type="molecule type" value="Genomic_DNA"/>
</dbReference>